<dbReference type="AlphaFoldDB" id="A0AAV7EGB1"/>
<dbReference type="EMBL" id="JAINDJ010000005">
    <property type="protein sequence ID" value="KAG9447724.1"/>
    <property type="molecule type" value="Genomic_DNA"/>
</dbReference>
<organism evidence="1 2">
    <name type="scientific">Aristolochia fimbriata</name>
    <name type="common">White veined hardy Dutchman's pipe vine</name>
    <dbReference type="NCBI Taxonomy" id="158543"/>
    <lineage>
        <taxon>Eukaryota</taxon>
        <taxon>Viridiplantae</taxon>
        <taxon>Streptophyta</taxon>
        <taxon>Embryophyta</taxon>
        <taxon>Tracheophyta</taxon>
        <taxon>Spermatophyta</taxon>
        <taxon>Magnoliopsida</taxon>
        <taxon>Magnoliidae</taxon>
        <taxon>Piperales</taxon>
        <taxon>Aristolochiaceae</taxon>
        <taxon>Aristolochia</taxon>
    </lineage>
</organism>
<gene>
    <name evidence="1" type="ORF">H6P81_013852</name>
</gene>
<accession>A0AAV7EGB1</accession>
<keyword evidence="2" id="KW-1185">Reference proteome</keyword>
<name>A0AAV7EGB1_ARIFI</name>
<reference evidence="1 2" key="1">
    <citation type="submission" date="2021-07" db="EMBL/GenBank/DDBJ databases">
        <title>The Aristolochia fimbriata genome: insights into angiosperm evolution, floral development and chemical biosynthesis.</title>
        <authorList>
            <person name="Jiao Y."/>
        </authorList>
    </citation>
    <scope>NUCLEOTIDE SEQUENCE [LARGE SCALE GENOMIC DNA]</scope>
    <source>
        <strain evidence="1">IBCAS-2021</strain>
        <tissue evidence="1">Leaf</tissue>
    </source>
</reference>
<evidence type="ECO:0000313" key="2">
    <source>
        <dbReference type="Proteomes" id="UP000825729"/>
    </source>
</evidence>
<evidence type="ECO:0000313" key="1">
    <source>
        <dbReference type="EMBL" id="KAG9447724.1"/>
    </source>
</evidence>
<comment type="caution">
    <text evidence="1">The sequence shown here is derived from an EMBL/GenBank/DDBJ whole genome shotgun (WGS) entry which is preliminary data.</text>
</comment>
<dbReference type="SUPFAM" id="SSF52047">
    <property type="entry name" value="RNI-like"/>
    <property type="match status" value="1"/>
</dbReference>
<dbReference type="InterPro" id="IPR032675">
    <property type="entry name" value="LRR_dom_sf"/>
</dbReference>
<protein>
    <submittedName>
        <fullName evidence="1">Uncharacterized protein</fullName>
    </submittedName>
</protein>
<dbReference type="Proteomes" id="UP000825729">
    <property type="component" value="Unassembled WGS sequence"/>
</dbReference>
<dbReference type="PANTHER" id="PTHR47818:SF2">
    <property type="entry name" value="F-BOX DOMAIN-CONTAINING PROTEIN"/>
    <property type="match status" value="1"/>
</dbReference>
<sequence>MEEVPSLLSLCAKAITEEIIYGDHDLEDIFELPSDLFEHLVMHLPPVALHKLTADSSLKHFSSRQPVTNSDMDRRKRGRFGDFNAVWKTLFESRWPQGSRKVLPRNGVAMMARDAKHKLTIEDANWQQKYWEAHIQNCLDEAAETALLLSFSGDLGDIAISESVMKAIGFKSDIGRTSLNYSKLSYHCLQFGCYASCVRLQNVLCVSEIGDLLKDSKLHGLVFRSVKSKSHVDGACQLIKQNIQTLQSLEFIHCKLSPSTLSKICSCLCTKKSEKFKFQCFSIKSSSILESDAASMPSGFLSFLTERSLHALTFSDNHIGPDFAQMIFNTLVGASADLFALELSESNISGWLTKTNWKIPSCQLLSLERTKCLKSLHVLNLRGDNLNKDDIEDLKFALVHDYMPNLQSLDLSDNPFEDDGIRILISYFTEASEKASSLRELKLENCDLSYKGVAELLGTLSSLRPSLYALSVAGNELGSHVAGSLAKFLTTPSVRVLNIEDIGLGPSGFRLLGKEMPEVIRLVELNMSKNRGGMETAKFISWLVSHAPELVAVNAGYNFIPAESLEAISHALKLSKGKLEQLDLTGNTGCYQLPPHASRLLEFHKNGRPIVILPSSPNTAAPYDDDP</sequence>
<proteinExistence type="predicted"/>
<dbReference type="Gene3D" id="3.80.10.10">
    <property type="entry name" value="Ribonuclease Inhibitor"/>
    <property type="match status" value="2"/>
</dbReference>
<dbReference type="PANTHER" id="PTHR47818">
    <property type="entry name" value="RNI-LIKE SUPERFAMILY PROTEIN"/>
    <property type="match status" value="1"/>
</dbReference>
<dbReference type="SMART" id="SM00368">
    <property type="entry name" value="LRR_RI"/>
    <property type="match status" value="4"/>
</dbReference>
<dbReference type="InterPro" id="IPR001611">
    <property type="entry name" value="Leu-rich_rpt"/>
</dbReference>
<dbReference type="Pfam" id="PF13516">
    <property type="entry name" value="LRR_6"/>
    <property type="match status" value="1"/>
</dbReference>